<name>A0ABD4ZNH6_ENTGA</name>
<reference evidence="1 2" key="1">
    <citation type="submission" date="2023-06" db="EMBL/GenBank/DDBJ databases">
        <title>Acute promotion of culturable opportunistic pathogens and persistent increase of antibiotic resistance following antibiotic exposure in mouse gut microbiota.</title>
        <authorList>
            <person name="Li L."/>
            <person name="Wang B."/>
            <person name="Sun Y."/>
            <person name="Wang M."/>
            <person name="Xu H."/>
        </authorList>
    </citation>
    <scope>NUCLEOTIDE SEQUENCE [LARGE SCALE GENOMIC DNA]</scope>
    <source>
        <strain evidence="1 2">CRI2_2</strain>
    </source>
</reference>
<organism evidence="1 2">
    <name type="scientific">Enterococcus gallinarum</name>
    <dbReference type="NCBI Taxonomy" id="1353"/>
    <lineage>
        <taxon>Bacteria</taxon>
        <taxon>Bacillati</taxon>
        <taxon>Bacillota</taxon>
        <taxon>Bacilli</taxon>
        <taxon>Lactobacillales</taxon>
        <taxon>Enterococcaceae</taxon>
        <taxon>Enterococcus</taxon>
    </lineage>
</organism>
<accession>A0ABD4ZNH6</accession>
<comment type="caution">
    <text evidence="1">The sequence shown here is derived from an EMBL/GenBank/DDBJ whole genome shotgun (WGS) entry which is preliminary data.</text>
</comment>
<dbReference type="Proteomes" id="UP001241571">
    <property type="component" value="Unassembled WGS sequence"/>
</dbReference>
<dbReference type="RefSeq" id="WP_103300197.1">
    <property type="nucleotide sequence ID" value="NZ_CP078505.1"/>
</dbReference>
<evidence type="ECO:0000313" key="2">
    <source>
        <dbReference type="Proteomes" id="UP001241571"/>
    </source>
</evidence>
<proteinExistence type="predicted"/>
<dbReference type="AlphaFoldDB" id="A0ABD4ZNH6"/>
<protein>
    <submittedName>
        <fullName evidence="1">Uncharacterized protein</fullName>
    </submittedName>
</protein>
<gene>
    <name evidence="1" type="ORF">QRX88_00770</name>
</gene>
<evidence type="ECO:0000313" key="1">
    <source>
        <dbReference type="EMBL" id="MDL4934243.1"/>
    </source>
</evidence>
<sequence>MSDYIYSVKQGGSINCWQRSMLQKEKVESKASCIDAPVNMTEGYQEVEYPIRANFLQTLSEVPYPGKQDFSEVYDGFENPRVDFSTFQATPHKVSTYLRAQLRCQEKQAVECSLVTCGRAILWMNGKLLTDFRPYTRNHGTKTTVVLPLEQGDNELIVYMDDLAERDVNFFVELNVLSNHHFQVVLPLSYDETILQRAEEFLNGLYFEKDFYSKGEVRICSDYDYFEKVFVTYEEVTFTEEIGGNITDFRRESQFLPLNNQRISLGNVEDIPTSGLTHLFVGVLLPDQTYLFKKLVFTVYNEEKLKRNLGGTLEVRKATALTIFSNLAIPDMNSALAEIHLTGKLSEECWKKLQPAFRMIKERGDCADFMFAPLLGFWLGKKGQLPEKLRIKLRELALHFRYWIDEPGNDVMWYFSENHSLLFHACQYFAGCLLPEETFVTSGRQGSQQYELGKQRLLQWFDQFEHYGFSEWNSTTYLPIDLIGFFSLYTNAPDEEIKDAAKKALDFTFTIMAVNSHGGTLSSTFGRTYEHDLKAMRLGEISNILAIAWDQGNFNYALRASTLFCLSDYVPPKECMSLIDLQPNEELTATYLQGINRVQTYLYKCREYSIASGIEYHCFQKGHQQHMMNLSLGSDGTQLWINNPGEFMHSGENRPSYWAGNGRMPCIKQFKNILHMKYDLSKAYVPFIHMYVPYWNLERVDINDSNWLFIKKDQSYLGVYFSQGYEMQQIGDTRGRDIVSKGINHTVLVKCGSRNEFSTFETFMKSVKKSKMTDDSFYDPQFGALVWQEIEHLASYQVIPVLKTKEGAEHEET</sequence>
<dbReference type="EMBL" id="JASUBT010000001">
    <property type="protein sequence ID" value="MDL4934243.1"/>
    <property type="molecule type" value="Genomic_DNA"/>
</dbReference>